<dbReference type="InterPro" id="IPR029058">
    <property type="entry name" value="AB_hydrolase_fold"/>
</dbReference>
<dbReference type="eggNOG" id="COG1073">
    <property type="taxonomic scope" value="Bacteria"/>
</dbReference>
<feature type="signal peptide" evidence="1">
    <location>
        <begin position="1"/>
        <end position="36"/>
    </location>
</feature>
<keyword evidence="5" id="KW-1185">Reference proteome</keyword>
<dbReference type="InterPro" id="IPR036582">
    <property type="entry name" value="Mao_N_sf"/>
</dbReference>
<evidence type="ECO:0000259" key="3">
    <source>
        <dbReference type="Pfam" id="PF12146"/>
    </source>
</evidence>
<evidence type="ECO:0000259" key="2">
    <source>
        <dbReference type="Pfam" id="PF07833"/>
    </source>
</evidence>
<dbReference type="STRING" id="1236976.JCM16418_3776"/>
<evidence type="ECO:0008006" key="6">
    <source>
        <dbReference type="Google" id="ProtNLM"/>
    </source>
</evidence>
<dbReference type="AlphaFoldDB" id="W7YYD0"/>
<organism evidence="4 5">
    <name type="scientific">Paenibacillus pini JCM 16418</name>
    <dbReference type="NCBI Taxonomy" id="1236976"/>
    <lineage>
        <taxon>Bacteria</taxon>
        <taxon>Bacillati</taxon>
        <taxon>Bacillota</taxon>
        <taxon>Bacilli</taxon>
        <taxon>Bacillales</taxon>
        <taxon>Paenibacillaceae</taxon>
        <taxon>Paenibacillus</taxon>
    </lineage>
</organism>
<dbReference type="OrthoDB" id="9809549at2"/>
<comment type="caution">
    <text evidence="4">The sequence shown here is derived from an EMBL/GenBank/DDBJ whole genome shotgun (WGS) entry which is preliminary data.</text>
</comment>
<feature type="domain" description="Serine aminopeptidase S33" evidence="3">
    <location>
        <begin position="295"/>
        <end position="515"/>
    </location>
</feature>
<feature type="chain" id="PRO_5004904711" description="Hydrolase" evidence="1">
    <location>
        <begin position="37"/>
        <end position="551"/>
    </location>
</feature>
<dbReference type="InterPro" id="IPR012854">
    <property type="entry name" value="Cu_amine_oxidase-like_N"/>
</dbReference>
<sequence>MFMTRKTGFKSKSNTLRITAAASLALSLCLPTIAQAATPTQQIRILAEPVRDIATKVGAVVQWNQSLRTVTLVKGNNTLILTIGKAEALFNGKSKDVGGVVRVESGRAYAPSDRLIEWFKENNKTETPYSSDPADLFMKQLQDGNGSKATEYMSPALKKAAPEQAISVMWKQFTQAFGTASTEPIKQENSNSVHRNVTYSFKTDRIPYDLTLRLNAQNEVDDFRIVPASPLAYQKPAYEHTDAYTEKEVTIGEGELALPGTLTTPAGQGPFPAVVLVHGSGPSDRDESVGGAKPLRDLAVGLANKGIAVLRYDKVTYEHTMKVNADPKFNIKKETVDDAISAVNLLTKTQNIDSTRIFVAGHSQGGYAMPLIIDADKQKHIAGTILLAGPSSKFIDVAIEQTNEVMQRVKELGQDPTPYEPLLQTWTSVAKLLNDPQYSVDKLPANFPMPPAYWWYEQKNYKPTDLAKTQTGPMLVLQGENDYQVPIQEYEAWKKELKDRKDVEFKSYPKVTHLLTEYDGISTGAEYAMPANVSPTLIDDIANWVNKNTKK</sequence>
<dbReference type="Gene3D" id="3.40.50.1820">
    <property type="entry name" value="alpha/beta hydrolase"/>
    <property type="match status" value="1"/>
</dbReference>
<accession>W7YYD0</accession>
<dbReference type="GO" id="GO:0052689">
    <property type="term" value="F:carboxylic ester hydrolase activity"/>
    <property type="evidence" value="ECO:0007669"/>
    <property type="project" value="TreeGrafter"/>
</dbReference>
<proteinExistence type="predicted"/>
<protein>
    <recommendedName>
        <fullName evidence="6">Hydrolase</fullName>
    </recommendedName>
</protein>
<dbReference type="InterPro" id="IPR053145">
    <property type="entry name" value="AB_hydrolase_Est10"/>
</dbReference>
<dbReference type="Pfam" id="PF12146">
    <property type="entry name" value="Hydrolase_4"/>
    <property type="match status" value="1"/>
</dbReference>
<dbReference type="PANTHER" id="PTHR43265">
    <property type="entry name" value="ESTERASE ESTD"/>
    <property type="match status" value="1"/>
</dbReference>
<dbReference type="PANTHER" id="PTHR43265:SF1">
    <property type="entry name" value="ESTERASE ESTD"/>
    <property type="match status" value="1"/>
</dbReference>
<dbReference type="SUPFAM" id="SSF55383">
    <property type="entry name" value="Copper amine oxidase, domain N"/>
    <property type="match status" value="1"/>
</dbReference>
<dbReference type="Proteomes" id="UP000019364">
    <property type="component" value="Unassembled WGS sequence"/>
</dbReference>
<dbReference type="InterPro" id="IPR022742">
    <property type="entry name" value="Hydrolase_4"/>
</dbReference>
<dbReference type="EMBL" id="BAVZ01000013">
    <property type="protein sequence ID" value="GAF09626.1"/>
    <property type="molecule type" value="Genomic_DNA"/>
</dbReference>
<name>W7YYD0_9BACL</name>
<gene>
    <name evidence="4" type="ORF">JCM16418_3776</name>
</gene>
<dbReference type="Pfam" id="PF07833">
    <property type="entry name" value="Cu_amine_oxidN1"/>
    <property type="match status" value="1"/>
</dbReference>
<dbReference type="SUPFAM" id="SSF53474">
    <property type="entry name" value="alpha/beta-Hydrolases"/>
    <property type="match status" value="1"/>
</dbReference>
<dbReference type="Gene3D" id="3.30.457.10">
    <property type="entry name" value="Copper amine oxidase-like, N-terminal domain"/>
    <property type="match status" value="1"/>
</dbReference>
<evidence type="ECO:0000313" key="5">
    <source>
        <dbReference type="Proteomes" id="UP000019364"/>
    </source>
</evidence>
<evidence type="ECO:0000256" key="1">
    <source>
        <dbReference type="SAM" id="SignalP"/>
    </source>
</evidence>
<evidence type="ECO:0000313" key="4">
    <source>
        <dbReference type="EMBL" id="GAF09626.1"/>
    </source>
</evidence>
<feature type="domain" description="Copper amine oxidase-like N-terminal" evidence="2">
    <location>
        <begin position="49"/>
        <end position="120"/>
    </location>
</feature>
<reference evidence="4 5" key="1">
    <citation type="journal article" date="2014" name="Genome Announc.">
        <title>Draft Genome Sequence of Paenibacillus pini JCM 16418T, Isolated from the Rhizosphere of Pine Tree.</title>
        <authorList>
            <person name="Yuki M."/>
            <person name="Oshima K."/>
            <person name="Suda W."/>
            <person name="Oshida Y."/>
            <person name="Kitamura K."/>
            <person name="Iida Y."/>
            <person name="Hattori M."/>
            <person name="Ohkuma M."/>
        </authorList>
    </citation>
    <scope>NUCLEOTIDE SEQUENCE [LARGE SCALE GENOMIC DNA]</scope>
    <source>
        <strain evidence="4 5">JCM 16418</strain>
    </source>
</reference>
<keyword evidence="1" id="KW-0732">Signal</keyword>